<evidence type="ECO:0000313" key="6">
    <source>
        <dbReference type="Proteomes" id="UP001151760"/>
    </source>
</evidence>
<evidence type="ECO:0000256" key="3">
    <source>
        <dbReference type="SAM" id="MobiDB-lite"/>
    </source>
</evidence>
<keyword evidence="1" id="KW-0378">Hydrolase</keyword>
<dbReference type="Pfam" id="PF22936">
    <property type="entry name" value="Pol_BBD"/>
    <property type="match status" value="1"/>
</dbReference>
<dbReference type="PROSITE" id="PS50994">
    <property type="entry name" value="INTEGRASE"/>
    <property type="match status" value="1"/>
</dbReference>
<protein>
    <submittedName>
        <fullName evidence="5">Retrovirus-related pol polyprotein from transposon TNT 1-94</fullName>
    </submittedName>
</protein>
<reference evidence="5" key="1">
    <citation type="journal article" date="2022" name="Int. J. Mol. Sci.">
        <title>Draft Genome of Tanacetum Coccineum: Genomic Comparison of Closely Related Tanacetum-Family Plants.</title>
        <authorList>
            <person name="Yamashiro T."/>
            <person name="Shiraishi A."/>
            <person name="Nakayama K."/>
            <person name="Satake H."/>
        </authorList>
    </citation>
    <scope>NUCLEOTIDE SEQUENCE</scope>
</reference>
<organism evidence="5 6">
    <name type="scientific">Tanacetum coccineum</name>
    <dbReference type="NCBI Taxonomy" id="301880"/>
    <lineage>
        <taxon>Eukaryota</taxon>
        <taxon>Viridiplantae</taxon>
        <taxon>Streptophyta</taxon>
        <taxon>Embryophyta</taxon>
        <taxon>Tracheophyta</taxon>
        <taxon>Spermatophyta</taxon>
        <taxon>Magnoliopsida</taxon>
        <taxon>eudicotyledons</taxon>
        <taxon>Gunneridae</taxon>
        <taxon>Pentapetalae</taxon>
        <taxon>asterids</taxon>
        <taxon>campanulids</taxon>
        <taxon>Asterales</taxon>
        <taxon>Asteraceae</taxon>
        <taxon>Asteroideae</taxon>
        <taxon>Anthemideae</taxon>
        <taxon>Anthemidinae</taxon>
        <taxon>Tanacetum</taxon>
    </lineage>
</organism>
<dbReference type="InterPro" id="IPR054722">
    <property type="entry name" value="PolX-like_BBD"/>
</dbReference>
<dbReference type="InterPro" id="IPR036397">
    <property type="entry name" value="RNaseH_sf"/>
</dbReference>
<dbReference type="InterPro" id="IPR012337">
    <property type="entry name" value="RNaseH-like_sf"/>
</dbReference>
<dbReference type="EMBL" id="BQNB010014894">
    <property type="protein sequence ID" value="GJT33620.1"/>
    <property type="molecule type" value="Genomic_DNA"/>
</dbReference>
<dbReference type="InterPro" id="IPR039537">
    <property type="entry name" value="Retrotran_Ty1/copia-like"/>
</dbReference>
<feature type="domain" description="Integrase catalytic" evidence="4">
    <location>
        <begin position="844"/>
        <end position="1011"/>
    </location>
</feature>
<gene>
    <name evidence="5" type="ORF">Tco_0924039</name>
</gene>
<feature type="coiled-coil region" evidence="2">
    <location>
        <begin position="387"/>
        <end position="440"/>
    </location>
</feature>
<evidence type="ECO:0000259" key="4">
    <source>
        <dbReference type="PROSITE" id="PS50994"/>
    </source>
</evidence>
<feature type="coiled-coil region" evidence="2">
    <location>
        <begin position="468"/>
        <end position="502"/>
    </location>
</feature>
<dbReference type="InterPro" id="IPR025724">
    <property type="entry name" value="GAG-pre-integrase_dom"/>
</dbReference>
<dbReference type="Proteomes" id="UP001151760">
    <property type="component" value="Unassembled WGS sequence"/>
</dbReference>
<keyword evidence="1" id="KW-0645">Protease</keyword>
<dbReference type="PANTHER" id="PTHR42648">
    <property type="entry name" value="TRANSPOSASE, PUTATIVE-RELATED"/>
    <property type="match status" value="1"/>
</dbReference>
<sequence>MMKPVVVDSDILSEVYTTMITIRMDVCEHHEEHEMHNDVQPNYIVDSHADYTSNSNMIPYDQYVKDNAVPVVQSNEQVELYERLAKFELTKREQKIDEQLRIVITDRNIKEENLKKERHSKENKYLEEFLDMKALKEKVEDRLYKQDQSLQTVHMLCKPKPYYNELNKVAIGYKNPLCLTRAKQVQPALYNGYEIVKNNHVPAIVHNTEDTLEIAEITRRKMHDKMKDPDVSAKFTPAIACPKGASNKDGQVKINIFALIQLFLDFEKTCNKRITPTGLTEGEGVLNKPRHVISPRSFHFFQIIKEHFEGIQKALTKEVKEMKEIFEELEAEVDQHVVDRKHDEIERKNLLIANDNLIADCLFKDVFHVATNSELNVSSFTEMHDAHTSLKARCLELEVELSNLRDKIQKDNHDELIKRFSNLEVNHLNLQLKYQNLKESFRNDTSPPTRDVPDFDSVFVIKKIKASIQGKDNAIKKLRMQISQLNETRSEADQQNELFRAENGKIKQHYKELYDSIKITRAKHLEQTTALLTKNESLKVQIQNKLSCVNKDQVKPKVLAPGKYAIDVEPIPPRNRNNREVHLVYLKHLKESVETLREIVEEAKVERPLDSSLASACRYTKHSQELSNQLHDALQIHIPRKQYMKNRILPAKSVNVKKVEEHPRTIKSSLKTMNRVDSSISSQRTVIQIILWYLDSGCSKYMTGDRSWLRNFMKKFIGTVRFRNDHFGAIMGYGDYVIGESVISRVYYVEGLGYNLFSVGQFCDSDLEVALRKHSCYVRDTYDVELINGSHGSNLYTILIEDMLKSSPICLLSKASKNKSWLWHRRLNHLNFGTINDLARKDLVRGLPRLKFEKDHLYYASQLRKSKKHTHKPKTENTNLEVKFLRSKDETLEVVIKFLKQIQVGLNKTVRNIHTDNGTEFVNKDLTDYYERVGIFHQKTVSRTPQQNGVVKRRNRTLVEAARTMLIFSKAPMFLWAEVVATASLVLFVYPTNDCEDLGNYNQQLILEYLLVMHLAGKDAPSPSYSPSSSTLQYPSLHQGVATKSLLMKDNPFAPIDDDHFINVFAPEPRNEYKDHPLDKHYWQPSQLGIPQKINAATMPPLWCLYTLSCLKIEPKHFNSTITEDVVPSHADEIHEFDSTSSMELVLNQMCHDYCLLSGSTKLKVDEYVARIEAIRIFIANVASKNMTIYQMDVKTAFLNGELKEKVYEIKWLEKGYDRFQQLLSQLEAHGAEVSTEDANHKFLRSLPPAWSNLAMTMRTKPDVDTLSIDDLYNNLRVFEQELTSTSKSSASAKNVAFVSHSKSSTNKVKSGHTGAYSTYTPSTSSNNIPKREVPAGFVDEVIYSLFVKQSKDLDLLHEDLEQIDDLDIEEMDINWQIAKIAIRMKKFYKITGRRV</sequence>
<dbReference type="InterPro" id="IPR001584">
    <property type="entry name" value="Integrase_cat-core"/>
</dbReference>
<dbReference type="Gene3D" id="3.30.420.10">
    <property type="entry name" value="Ribonuclease H-like superfamily/Ribonuclease H"/>
    <property type="match status" value="1"/>
</dbReference>
<keyword evidence="6" id="KW-1185">Reference proteome</keyword>
<feature type="coiled-coil region" evidence="2">
    <location>
        <begin position="312"/>
        <end position="339"/>
    </location>
</feature>
<comment type="caution">
    <text evidence="5">The sequence shown here is derived from an EMBL/GenBank/DDBJ whole genome shotgun (WGS) entry which is preliminary data.</text>
</comment>
<feature type="region of interest" description="Disordered" evidence="3">
    <location>
        <begin position="1309"/>
        <end position="1328"/>
    </location>
</feature>
<accession>A0ABQ5D2P7</accession>
<proteinExistence type="predicted"/>
<reference evidence="5" key="2">
    <citation type="submission" date="2022-01" db="EMBL/GenBank/DDBJ databases">
        <authorList>
            <person name="Yamashiro T."/>
            <person name="Shiraishi A."/>
            <person name="Satake H."/>
            <person name="Nakayama K."/>
        </authorList>
    </citation>
    <scope>NUCLEOTIDE SEQUENCE</scope>
</reference>
<name>A0ABQ5D2P7_9ASTR</name>
<evidence type="ECO:0000256" key="1">
    <source>
        <dbReference type="ARBA" id="ARBA00022670"/>
    </source>
</evidence>
<evidence type="ECO:0000256" key="2">
    <source>
        <dbReference type="SAM" id="Coils"/>
    </source>
</evidence>
<dbReference type="Pfam" id="PF13976">
    <property type="entry name" value="gag_pre-integrs"/>
    <property type="match status" value="1"/>
</dbReference>
<evidence type="ECO:0000313" key="5">
    <source>
        <dbReference type="EMBL" id="GJT33620.1"/>
    </source>
</evidence>
<dbReference type="PANTHER" id="PTHR42648:SF18">
    <property type="entry name" value="RETROTRANSPOSON, UNCLASSIFIED-LIKE PROTEIN"/>
    <property type="match status" value="1"/>
</dbReference>
<dbReference type="SUPFAM" id="SSF53098">
    <property type="entry name" value="Ribonuclease H-like"/>
    <property type="match status" value="1"/>
</dbReference>
<feature type="compositionally biased region" description="Low complexity" evidence="3">
    <location>
        <begin position="1317"/>
        <end position="1326"/>
    </location>
</feature>
<keyword evidence="2" id="KW-0175">Coiled coil</keyword>